<comment type="caution">
    <text evidence="19">The sequence shown here is derived from an EMBL/GenBank/DDBJ whole genome shotgun (WGS) entry which is preliminary data.</text>
</comment>
<keyword evidence="7" id="KW-0443">Lipid metabolism</keyword>
<name>A0A8J1TQ18_OWEFU</name>
<comment type="catalytic activity">
    <reaction evidence="16">
        <text>N-(5Z,8Z,11Z,14Z)-eicosatetraenoyl-glycine + H2O = (5Z,8Z,11Z,14Z)-eicosatetraenoate + glycine</text>
        <dbReference type="Rhea" id="RHEA:64108"/>
        <dbReference type="ChEBI" id="CHEBI:15377"/>
        <dbReference type="ChEBI" id="CHEBI:32395"/>
        <dbReference type="ChEBI" id="CHEBI:57305"/>
        <dbReference type="ChEBI" id="CHEBI:59002"/>
    </reaction>
    <physiologicalReaction direction="left-to-right" evidence="16">
        <dbReference type="Rhea" id="RHEA:64109"/>
    </physiologicalReaction>
</comment>
<dbReference type="GO" id="GO:0009062">
    <property type="term" value="P:fatty acid catabolic process"/>
    <property type="evidence" value="ECO:0007669"/>
    <property type="project" value="TreeGrafter"/>
</dbReference>
<evidence type="ECO:0000256" key="15">
    <source>
        <dbReference type="ARBA" id="ARBA00052458"/>
    </source>
</evidence>
<sequence length="580" mass="63940">MTTLTIWDWEVEKYPLQVGVGVIIGGWTFVKLVNYFLQRSKLKSARVRKRAECKQAKQVLEDQIKQRNISKEVVEEITNLSLSELQSKLKDGTLDVLDVLHAYQAKALECDEKTNCIIEPFKEAEEWAASVKENVSKDSPLFGVPVSLKENYGVEGYDSVYGMSVLIGKPSHEDSVIGQVLRSQGAIPYVRTNVPQTMISWDCSNPVFGATKNPHDTTRTPGGSSGGECALLAGQGSILGFGSDIGGSLRIPSNMCGTYGFKPTVGRLSAKGTHGCTKGQQIVRAAYGPLARDVDGLVTAMKALLVPLMFKLDPTVNPLPFRTEVFEDNRKLKIGWYDNDGWFTPPPCMQRGVAIAKAKLEAMGHTLVPWKPPNATLGAELYVRAMFSDKCETINEMLRYDTLDVCFMIQYTMANIYWPLRRFLVFILHYLMPSLSTGLKAIAGCDSAYDFWNLAVAAEDYRKMVIEDWQSHDLDAVISPGFGCPAIPLKTPALATSAVSYTTIFNVLNFPAGSLPVTKVNAADTANMKDYPTIDLAHKTVKKGMVGAEGLPVNVQCITLPWHEEQCLRVMKDLETALKA</sequence>
<feature type="domain" description="Amidase" evidence="18">
    <location>
        <begin position="98"/>
        <end position="568"/>
    </location>
</feature>
<evidence type="ECO:0000256" key="12">
    <source>
        <dbReference type="ARBA" id="ARBA00050992"/>
    </source>
</evidence>
<comment type="catalytic activity">
    <reaction evidence="8">
        <text>(9Z)-octadecenoate + glycine = N-(9Z-octadecenoyl)glycine + H2O</text>
        <dbReference type="Rhea" id="RHEA:51316"/>
        <dbReference type="ChEBI" id="CHEBI:15377"/>
        <dbReference type="ChEBI" id="CHEBI:30823"/>
        <dbReference type="ChEBI" id="CHEBI:57305"/>
        <dbReference type="ChEBI" id="CHEBI:133992"/>
    </reaction>
    <physiologicalReaction direction="right-to-left" evidence="8">
        <dbReference type="Rhea" id="RHEA:51318"/>
    </physiologicalReaction>
</comment>
<evidence type="ECO:0000256" key="8">
    <source>
        <dbReference type="ARBA" id="ARBA00047450"/>
    </source>
</evidence>
<dbReference type="Pfam" id="PF01425">
    <property type="entry name" value="Amidase"/>
    <property type="match status" value="1"/>
</dbReference>
<evidence type="ECO:0000313" key="20">
    <source>
        <dbReference type="Proteomes" id="UP000749559"/>
    </source>
</evidence>
<dbReference type="PANTHER" id="PTHR45847:SF6">
    <property type="entry name" value="FATTY ACID AMIDE HYDROLASE"/>
    <property type="match status" value="1"/>
</dbReference>
<dbReference type="InterPro" id="IPR023631">
    <property type="entry name" value="Amidase_dom"/>
</dbReference>
<dbReference type="EMBL" id="CAIIXF020000001">
    <property type="protein sequence ID" value="CAH1776226.1"/>
    <property type="molecule type" value="Genomic_DNA"/>
</dbReference>
<evidence type="ECO:0000259" key="18">
    <source>
        <dbReference type="Pfam" id="PF01425"/>
    </source>
</evidence>
<evidence type="ECO:0000256" key="11">
    <source>
        <dbReference type="ARBA" id="ARBA00050294"/>
    </source>
</evidence>
<comment type="catalytic activity">
    <reaction evidence="9">
        <text>N-(9Z-octadecenoyl) ethanolamine + H2O = ethanolamine + (9Z)-octadecenoate</text>
        <dbReference type="Rhea" id="RHEA:45060"/>
        <dbReference type="ChEBI" id="CHEBI:15377"/>
        <dbReference type="ChEBI" id="CHEBI:30823"/>
        <dbReference type="ChEBI" id="CHEBI:57603"/>
        <dbReference type="ChEBI" id="CHEBI:71466"/>
    </reaction>
    <physiologicalReaction direction="left-to-right" evidence="9">
        <dbReference type="Rhea" id="RHEA:45061"/>
    </physiologicalReaction>
</comment>
<dbReference type="Proteomes" id="UP000749559">
    <property type="component" value="Unassembled WGS sequence"/>
</dbReference>
<evidence type="ECO:0000256" key="2">
    <source>
        <dbReference type="ARBA" id="ARBA00009199"/>
    </source>
</evidence>
<comment type="catalytic activity">
    <reaction evidence="15">
        <text>N-docosanoyl-ethanolamine + H2O = docosanoate + ethanolamine</text>
        <dbReference type="Rhea" id="RHEA:63128"/>
        <dbReference type="ChEBI" id="CHEBI:15377"/>
        <dbReference type="ChEBI" id="CHEBI:23858"/>
        <dbReference type="ChEBI" id="CHEBI:57603"/>
        <dbReference type="ChEBI" id="CHEBI:146186"/>
    </reaction>
    <physiologicalReaction direction="left-to-right" evidence="15">
        <dbReference type="Rhea" id="RHEA:63129"/>
    </physiologicalReaction>
</comment>
<evidence type="ECO:0000256" key="7">
    <source>
        <dbReference type="ARBA" id="ARBA00023098"/>
    </source>
</evidence>
<dbReference type="FunFam" id="3.90.1300.10:FF:000001">
    <property type="entry name" value="Fatty-acid amide hydrolase 1"/>
    <property type="match status" value="1"/>
</dbReference>
<accession>A0A8J1TQ18</accession>
<evidence type="ECO:0000256" key="16">
    <source>
        <dbReference type="ARBA" id="ARBA00052709"/>
    </source>
</evidence>
<dbReference type="GO" id="GO:0004040">
    <property type="term" value="F:amidase activity"/>
    <property type="evidence" value="ECO:0007669"/>
    <property type="project" value="TreeGrafter"/>
</dbReference>
<evidence type="ECO:0000256" key="3">
    <source>
        <dbReference type="ARBA" id="ARBA00012112"/>
    </source>
</evidence>
<evidence type="ECO:0000313" key="19">
    <source>
        <dbReference type="EMBL" id="CAH1776226.1"/>
    </source>
</evidence>
<dbReference type="Gene3D" id="3.90.1300.10">
    <property type="entry name" value="Amidase signature (AS) domain"/>
    <property type="match status" value="1"/>
</dbReference>
<dbReference type="SUPFAM" id="SSF75304">
    <property type="entry name" value="Amidase signature (AS) enzymes"/>
    <property type="match status" value="1"/>
</dbReference>
<protein>
    <recommendedName>
        <fullName evidence="3">fatty acid amide hydrolase</fullName>
        <ecNumber evidence="3">3.5.1.99</ecNumber>
    </recommendedName>
    <alternativeName>
        <fullName evidence="17">Anandamide amidohydrolase 1</fullName>
    </alternativeName>
</protein>
<organism evidence="19 20">
    <name type="scientific">Owenia fusiformis</name>
    <name type="common">Polychaete worm</name>
    <dbReference type="NCBI Taxonomy" id="6347"/>
    <lineage>
        <taxon>Eukaryota</taxon>
        <taxon>Metazoa</taxon>
        <taxon>Spiralia</taxon>
        <taxon>Lophotrochozoa</taxon>
        <taxon>Annelida</taxon>
        <taxon>Polychaeta</taxon>
        <taxon>Sedentaria</taxon>
        <taxon>Canalipalpata</taxon>
        <taxon>Sabellida</taxon>
        <taxon>Oweniida</taxon>
        <taxon>Oweniidae</taxon>
        <taxon>Owenia</taxon>
    </lineage>
</organism>
<comment type="catalytic activity">
    <reaction evidence="12">
        <text>N-(15Z-tetracosenoyl)-ethanolamine + H2O = (15Z)-tetracosenoate + ethanolamine</text>
        <dbReference type="Rhea" id="RHEA:63144"/>
        <dbReference type="ChEBI" id="CHEBI:15377"/>
        <dbReference type="ChEBI" id="CHEBI:32392"/>
        <dbReference type="ChEBI" id="CHEBI:57603"/>
        <dbReference type="ChEBI" id="CHEBI:146187"/>
    </reaction>
    <physiologicalReaction direction="left-to-right" evidence="12">
        <dbReference type="Rhea" id="RHEA:63145"/>
    </physiologicalReaction>
</comment>
<gene>
    <name evidence="19" type="ORF">OFUS_LOCUS3421</name>
</gene>
<comment type="catalytic activity">
    <reaction evidence="1">
        <text>(9Z)-octadecenamide + H2O = (9Z)-octadecenoate + NH4(+)</text>
        <dbReference type="Rhea" id="RHEA:26506"/>
        <dbReference type="ChEBI" id="CHEBI:15377"/>
        <dbReference type="ChEBI" id="CHEBI:28938"/>
        <dbReference type="ChEBI" id="CHEBI:30823"/>
        <dbReference type="ChEBI" id="CHEBI:116314"/>
        <dbReference type="EC" id="3.5.1.99"/>
    </reaction>
    <physiologicalReaction direction="left-to-right" evidence="1">
        <dbReference type="Rhea" id="RHEA:26507"/>
    </physiologicalReaction>
</comment>
<evidence type="ECO:0000256" key="6">
    <source>
        <dbReference type="ARBA" id="ARBA00022963"/>
    </source>
</evidence>
<dbReference type="GO" id="GO:0017064">
    <property type="term" value="F:fatty acid amide hydrolase activity"/>
    <property type="evidence" value="ECO:0007669"/>
    <property type="project" value="UniProtKB-EC"/>
</dbReference>
<keyword evidence="20" id="KW-1185">Reference proteome</keyword>
<comment type="catalytic activity">
    <reaction evidence="10">
        <text>N-(5Z,8Z,11Z,14Z-eicosatetraenoyl)-ethanolamine + H2O = ethanolamine + (5Z,8Z,11Z,14Z)-eicosatetraenoate</text>
        <dbReference type="Rhea" id="RHEA:26136"/>
        <dbReference type="ChEBI" id="CHEBI:2700"/>
        <dbReference type="ChEBI" id="CHEBI:15377"/>
        <dbReference type="ChEBI" id="CHEBI:32395"/>
        <dbReference type="ChEBI" id="CHEBI:57603"/>
        <dbReference type="EC" id="3.5.1.99"/>
    </reaction>
    <physiologicalReaction direction="left-to-right" evidence="10">
        <dbReference type="Rhea" id="RHEA:26137"/>
    </physiologicalReaction>
</comment>
<evidence type="ECO:0000256" key="14">
    <source>
        <dbReference type="ARBA" id="ARBA00051454"/>
    </source>
</evidence>
<dbReference type="EC" id="3.5.1.99" evidence="3"/>
<dbReference type="PIRSF" id="PIRSF001221">
    <property type="entry name" value="Amidase_fungi"/>
    <property type="match status" value="1"/>
</dbReference>
<evidence type="ECO:0000256" key="17">
    <source>
        <dbReference type="ARBA" id="ARBA00077216"/>
    </source>
</evidence>
<dbReference type="InterPro" id="IPR052096">
    <property type="entry name" value="Endocannabinoid_amidase"/>
</dbReference>
<keyword evidence="6" id="KW-0442">Lipid degradation</keyword>
<evidence type="ECO:0000256" key="1">
    <source>
        <dbReference type="ARBA" id="ARBA00000208"/>
    </source>
</evidence>
<proteinExistence type="inferred from homology"/>
<evidence type="ECO:0000256" key="9">
    <source>
        <dbReference type="ARBA" id="ARBA00048052"/>
    </source>
</evidence>
<comment type="catalytic activity">
    <reaction evidence="13">
        <text>N-(9Z-hexadecenoyl) ethanolamine + H2O = (9Z)-hexadecenoate + ethanolamine</text>
        <dbReference type="Rhea" id="RHEA:35563"/>
        <dbReference type="ChEBI" id="CHEBI:15377"/>
        <dbReference type="ChEBI" id="CHEBI:32372"/>
        <dbReference type="ChEBI" id="CHEBI:57603"/>
        <dbReference type="ChEBI" id="CHEBI:71465"/>
    </reaction>
    <physiologicalReaction direction="left-to-right" evidence="13">
        <dbReference type="Rhea" id="RHEA:35564"/>
    </physiologicalReaction>
</comment>
<dbReference type="AlphaFoldDB" id="A0A8J1TQ18"/>
<evidence type="ECO:0000256" key="5">
    <source>
        <dbReference type="ARBA" id="ARBA00022801"/>
    </source>
</evidence>
<dbReference type="PANTHER" id="PTHR45847">
    <property type="entry name" value="FATTY ACID AMIDE HYDROLASE"/>
    <property type="match status" value="1"/>
</dbReference>
<evidence type="ECO:0000256" key="10">
    <source>
        <dbReference type="ARBA" id="ARBA00048606"/>
    </source>
</evidence>
<reference evidence="19" key="1">
    <citation type="submission" date="2022-03" db="EMBL/GenBank/DDBJ databases">
        <authorList>
            <person name="Martin C."/>
        </authorList>
    </citation>
    <scope>NUCLEOTIDE SEQUENCE</scope>
</reference>
<dbReference type="OrthoDB" id="6428749at2759"/>
<evidence type="ECO:0000256" key="4">
    <source>
        <dbReference type="ARBA" id="ARBA00022553"/>
    </source>
</evidence>
<comment type="catalytic activity">
    <reaction evidence="14">
        <text>N-octadecanoyl ethanolamine + H2O = octadecanoate + ethanolamine</text>
        <dbReference type="Rhea" id="RHEA:63124"/>
        <dbReference type="ChEBI" id="CHEBI:15377"/>
        <dbReference type="ChEBI" id="CHEBI:25629"/>
        <dbReference type="ChEBI" id="CHEBI:57603"/>
        <dbReference type="ChEBI" id="CHEBI:85299"/>
    </reaction>
    <physiologicalReaction direction="left-to-right" evidence="14">
        <dbReference type="Rhea" id="RHEA:63125"/>
    </physiologicalReaction>
</comment>
<comment type="catalytic activity">
    <reaction evidence="11">
        <text>N-(5Z,8Z,11Z,14Z-eicosatetraenoyl)-L-serine + H2O = (5Z,8Z,11Z,14Z)-eicosatetraenoate + L-serine</text>
        <dbReference type="Rhea" id="RHEA:64116"/>
        <dbReference type="ChEBI" id="CHEBI:15377"/>
        <dbReference type="ChEBI" id="CHEBI:32395"/>
        <dbReference type="ChEBI" id="CHEBI:33384"/>
        <dbReference type="ChEBI" id="CHEBI:149697"/>
    </reaction>
    <physiologicalReaction direction="left-to-right" evidence="11">
        <dbReference type="Rhea" id="RHEA:64117"/>
    </physiologicalReaction>
</comment>
<dbReference type="InterPro" id="IPR036928">
    <property type="entry name" value="AS_sf"/>
</dbReference>
<keyword evidence="5" id="KW-0378">Hydrolase</keyword>
<evidence type="ECO:0000256" key="13">
    <source>
        <dbReference type="ARBA" id="ARBA00051346"/>
    </source>
</evidence>
<comment type="similarity">
    <text evidence="2">Belongs to the amidase family.</text>
</comment>
<keyword evidence="4" id="KW-0597">Phosphoprotein</keyword>